<reference evidence="2" key="1">
    <citation type="journal article" date="2014" name="Int. J. Syst. Evol. Microbiol.">
        <title>Complete genome sequence of Corynebacterium casei LMG S-19264T (=DSM 44701T), isolated from a smear-ripened cheese.</title>
        <authorList>
            <consortium name="US DOE Joint Genome Institute (JGI-PGF)"/>
            <person name="Walter F."/>
            <person name="Albersmeier A."/>
            <person name="Kalinowski J."/>
            <person name="Ruckert C."/>
        </authorList>
    </citation>
    <scope>NUCLEOTIDE SEQUENCE</scope>
    <source>
        <strain evidence="2">VKM B-2935</strain>
    </source>
</reference>
<dbReference type="PROSITE" id="PS51186">
    <property type="entry name" value="GNAT"/>
    <property type="match status" value="1"/>
</dbReference>
<evidence type="ECO:0000259" key="1">
    <source>
        <dbReference type="PROSITE" id="PS51186"/>
    </source>
</evidence>
<reference evidence="2" key="2">
    <citation type="submission" date="2023-01" db="EMBL/GenBank/DDBJ databases">
        <authorList>
            <person name="Sun Q."/>
            <person name="Evtushenko L."/>
        </authorList>
    </citation>
    <scope>NUCLEOTIDE SEQUENCE</scope>
    <source>
        <strain evidence="2">VKM B-2935</strain>
    </source>
</reference>
<feature type="domain" description="N-acetyltransferase" evidence="1">
    <location>
        <begin position="8"/>
        <end position="169"/>
    </location>
</feature>
<accession>A0A9W6K370</accession>
<dbReference type="GO" id="GO:0016747">
    <property type="term" value="F:acyltransferase activity, transferring groups other than amino-acyl groups"/>
    <property type="evidence" value="ECO:0007669"/>
    <property type="project" value="InterPro"/>
</dbReference>
<dbReference type="PANTHER" id="PTHR43792:SF1">
    <property type="entry name" value="N-ACETYLTRANSFERASE DOMAIN-CONTAINING PROTEIN"/>
    <property type="match status" value="1"/>
</dbReference>
<evidence type="ECO:0000313" key="3">
    <source>
        <dbReference type="Proteomes" id="UP001143328"/>
    </source>
</evidence>
<dbReference type="SUPFAM" id="SSF55729">
    <property type="entry name" value="Acyl-CoA N-acyltransferases (Nat)"/>
    <property type="match status" value="1"/>
</dbReference>
<comment type="caution">
    <text evidence="2">The sequence shown here is derived from an EMBL/GenBank/DDBJ whole genome shotgun (WGS) entry which is preliminary data.</text>
</comment>
<dbReference type="InterPro" id="IPR000182">
    <property type="entry name" value="GNAT_dom"/>
</dbReference>
<sequence length="175" mass="19655">MINTTVRLLLRPPTLADLEVFHAIHADPATNQFNPAGPMTDRQHAEHALRAWLGHWQHYGYGQWAICTHHDPEQVIGFGGIAPRLYGEVERLNLGYRFAQHAWGKGYASELAAASLAFAFEDLRKPEVFAIVRPAHLASIRVLEKVGMQRLDTLDDVPGQAPSWVYRAERTSPKV</sequence>
<organism evidence="2 3">
    <name type="scientific">Pseudomonas turukhanskensis</name>
    <dbReference type="NCBI Taxonomy" id="1806536"/>
    <lineage>
        <taxon>Bacteria</taxon>
        <taxon>Pseudomonadati</taxon>
        <taxon>Pseudomonadota</taxon>
        <taxon>Gammaproteobacteria</taxon>
        <taxon>Pseudomonadales</taxon>
        <taxon>Pseudomonadaceae</taxon>
        <taxon>Pseudomonas</taxon>
    </lineage>
</organism>
<dbReference type="Pfam" id="PF13302">
    <property type="entry name" value="Acetyltransf_3"/>
    <property type="match status" value="1"/>
</dbReference>
<dbReference type="AlphaFoldDB" id="A0A9W6K370"/>
<dbReference type="InterPro" id="IPR016181">
    <property type="entry name" value="Acyl_CoA_acyltransferase"/>
</dbReference>
<dbReference type="Proteomes" id="UP001143328">
    <property type="component" value="Unassembled WGS sequence"/>
</dbReference>
<dbReference type="Gene3D" id="3.40.630.30">
    <property type="match status" value="1"/>
</dbReference>
<name>A0A9W6K370_9PSED</name>
<dbReference type="PANTHER" id="PTHR43792">
    <property type="entry name" value="GNAT FAMILY, PUTATIVE (AFU_ORTHOLOGUE AFUA_3G00765)-RELATED-RELATED"/>
    <property type="match status" value="1"/>
</dbReference>
<keyword evidence="3" id="KW-1185">Reference proteome</keyword>
<gene>
    <name evidence="2" type="ORF">GCM10017655_10890</name>
</gene>
<evidence type="ECO:0000313" key="2">
    <source>
        <dbReference type="EMBL" id="GLK88027.1"/>
    </source>
</evidence>
<proteinExistence type="predicted"/>
<dbReference type="RefSeq" id="WP_271194255.1">
    <property type="nucleotide sequence ID" value="NZ_BSFN01000002.1"/>
</dbReference>
<protein>
    <submittedName>
        <fullName evidence="2">GNAT family acetyltransferase</fullName>
    </submittedName>
</protein>
<dbReference type="EMBL" id="BSFN01000002">
    <property type="protein sequence ID" value="GLK88027.1"/>
    <property type="molecule type" value="Genomic_DNA"/>
</dbReference>
<dbReference type="InterPro" id="IPR051531">
    <property type="entry name" value="N-acetyltransferase"/>
</dbReference>